<dbReference type="InterPro" id="IPR011989">
    <property type="entry name" value="ARM-like"/>
</dbReference>
<evidence type="ECO:0000256" key="7">
    <source>
        <dbReference type="ARBA" id="ARBA00022786"/>
    </source>
</evidence>
<dbReference type="Pfam" id="PF04564">
    <property type="entry name" value="U-box"/>
    <property type="match status" value="1"/>
</dbReference>
<dbReference type="InterPro" id="IPR000225">
    <property type="entry name" value="Armadillo"/>
</dbReference>
<feature type="compositionally biased region" description="Basic residues" evidence="8">
    <location>
        <begin position="1"/>
        <end position="13"/>
    </location>
</feature>
<keyword evidence="7" id="KW-0833">Ubl conjugation pathway</keyword>
<dbReference type="InterPro" id="IPR013083">
    <property type="entry name" value="Znf_RING/FYVE/PHD"/>
</dbReference>
<dbReference type="EMBL" id="OY731406">
    <property type="protein sequence ID" value="CAJ1975192.1"/>
    <property type="molecule type" value="Genomic_DNA"/>
</dbReference>
<dbReference type="InterPro" id="IPR016024">
    <property type="entry name" value="ARM-type_fold"/>
</dbReference>
<dbReference type="FunFam" id="1.25.10.10:FF:000578">
    <property type="entry name" value="RING-type E3 ubiquitin transferase"/>
    <property type="match status" value="1"/>
</dbReference>
<dbReference type="AlphaFoldDB" id="A0AA86SYD5"/>
<evidence type="ECO:0000256" key="8">
    <source>
        <dbReference type="SAM" id="MobiDB-lite"/>
    </source>
</evidence>
<comment type="catalytic activity">
    <reaction evidence="1">
        <text>S-ubiquitinyl-[E2 ubiquitin-conjugating enzyme]-L-cysteine + [acceptor protein]-L-lysine = [E2 ubiquitin-conjugating enzyme]-L-cysteine + N(6)-ubiquitinyl-[acceptor protein]-L-lysine.</text>
        <dbReference type="EC" id="2.3.2.27"/>
    </reaction>
</comment>
<evidence type="ECO:0000259" key="9">
    <source>
        <dbReference type="PROSITE" id="PS51698"/>
    </source>
</evidence>
<evidence type="ECO:0000256" key="5">
    <source>
        <dbReference type="ARBA" id="ARBA00022679"/>
    </source>
</evidence>
<feature type="domain" description="U-box" evidence="9">
    <location>
        <begin position="27"/>
        <end position="101"/>
    </location>
</feature>
<dbReference type="GO" id="GO:0061630">
    <property type="term" value="F:ubiquitin protein ligase activity"/>
    <property type="evidence" value="ECO:0007669"/>
    <property type="project" value="UniProtKB-EC"/>
</dbReference>
<proteinExistence type="predicted"/>
<dbReference type="GO" id="GO:0016567">
    <property type="term" value="P:protein ubiquitination"/>
    <property type="evidence" value="ECO:0007669"/>
    <property type="project" value="InterPro"/>
</dbReference>
<name>A0AA86SYD5_9FABA</name>
<dbReference type="PANTHER" id="PTHR23315:SF276">
    <property type="entry name" value="U-BOX DOMAIN-CONTAINING PROTEIN 38"/>
    <property type="match status" value="1"/>
</dbReference>
<feature type="region of interest" description="Disordered" evidence="8">
    <location>
        <begin position="1"/>
        <end position="29"/>
    </location>
</feature>
<dbReference type="SMART" id="SM00185">
    <property type="entry name" value="ARM"/>
    <property type="match status" value="3"/>
</dbReference>
<dbReference type="SMART" id="SM00504">
    <property type="entry name" value="Ubox"/>
    <property type="match status" value="1"/>
</dbReference>
<evidence type="ECO:0000256" key="3">
    <source>
        <dbReference type="ARBA" id="ARBA00004906"/>
    </source>
</evidence>
<gene>
    <name evidence="10" type="ORF">AYBTSS11_LOCUS27295</name>
</gene>
<dbReference type="Gene3D" id="3.30.40.10">
    <property type="entry name" value="Zinc/RING finger domain, C3HC4 (zinc finger)"/>
    <property type="match status" value="1"/>
</dbReference>
<evidence type="ECO:0000256" key="4">
    <source>
        <dbReference type="ARBA" id="ARBA00012483"/>
    </source>
</evidence>
<reference evidence="10" key="1">
    <citation type="submission" date="2023-10" db="EMBL/GenBank/DDBJ databases">
        <authorList>
            <person name="Domelevo Entfellner J.-B."/>
        </authorList>
    </citation>
    <scope>NUCLEOTIDE SEQUENCE</scope>
</reference>
<keyword evidence="5" id="KW-0808">Transferase</keyword>
<dbReference type="Pfam" id="PF00514">
    <property type="entry name" value="Arm"/>
    <property type="match status" value="1"/>
</dbReference>
<dbReference type="Gene3D" id="1.25.10.10">
    <property type="entry name" value="Leucine-rich Repeat Variant"/>
    <property type="match status" value="2"/>
</dbReference>
<dbReference type="PROSITE" id="PS51698">
    <property type="entry name" value="U_BOX"/>
    <property type="match status" value="1"/>
</dbReference>
<dbReference type="Gramene" id="rna-AYBTSS11_LOCUS27295">
    <property type="protein sequence ID" value="CAJ1975192.1"/>
    <property type="gene ID" value="gene-AYBTSS11_LOCUS27295"/>
</dbReference>
<keyword evidence="6" id="KW-0677">Repeat</keyword>
<dbReference type="Proteomes" id="UP001189624">
    <property type="component" value="Chromosome 9"/>
</dbReference>
<comment type="pathway">
    <text evidence="3">Protein modification; protein ubiquitination.</text>
</comment>
<dbReference type="SUPFAM" id="SSF48371">
    <property type="entry name" value="ARM repeat"/>
    <property type="match status" value="1"/>
</dbReference>
<dbReference type="SUPFAM" id="SSF57850">
    <property type="entry name" value="RING/U-box"/>
    <property type="match status" value="1"/>
</dbReference>
<evidence type="ECO:0000313" key="10">
    <source>
        <dbReference type="EMBL" id="CAJ1975192.1"/>
    </source>
</evidence>
<dbReference type="EC" id="2.3.2.27" evidence="4"/>
<comment type="function">
    <text evidence="2">Functions as an E3 ubiquitin ligase.</text>
</comment>
<evidence type="ECO:0000313" key="11">
    <source>
        <dbReference type="Proteomes" id="UP001189624"/>
    </source>
</evidence>
<keyword evidence="11" id="KW-1185">Reference proteome</keyword>
<protein>
    <recommendedName>
        <fullName evidence="4">RING-type E3 ubiquitin transferase</fullName>
        <ecNumber evidence="4">2.3.2.27</ecNumber>
    </recommendedName>
</protein>
<dbReference type="PANTHER" id="PTHR23315">
    <property type="entry name" value="U BOX DOMAIN-CONTAINING"/>
    <property type="match status" value="1"/>
</dbReference>
<accession>A0AA86SYD5</accession>
<evidence type="ECO:0000256" key="6">
    <source>
        <dbReference type="ARBA" id="ARBA00022737"/>
    </source>
</evidence>
<organism evidence="10 11">
    <name type="scientific">Sphenostylis stenocarpa</name>
    <dbReference type="NCBI Taxonomy" id="92480"/>
    <lineage>
        <taxon>Eukaryota</taxon>
        <taxon>Viridiplantae</taxon>
        <taxon>Streptophyta</taxon>
        <taxon>Embryophyta</taxon>
        <taxon>Tracheophyta</taxon>
        <taxon>Spermatophyta</taxon>
        <taxon>Magnoliopsida</taxon>
        <taxon>eudicotyledons</taxon>
        <taxon>Gunneridae</taxon>
        <taxon>Pentapetalae</taxon>
        <taxon>rosids</taxon>
        <taxon>fabids</taxon>
        <taxon>Fabales</taxon>
        <taxon>Fabaceae</taxon>
        <taxon>Papilionoideae</taxon>
        <taxon>50 kb inversion clade</taxon>
        <taxon>NPAAA clade</taxon>
        <taxon>indigoferoid/millettioid clade</taxon>
        <taxon>Phaseoleae</taxon>
        <taxon>Sphenostylis</taxon>
    </lineage>
</organism>
<dbReference type="FunFam" id="3.30.40.10:FF:000565">
    <property type="entry name" value="RING-type E3 ubiquitin transferase"/>
    <property type="match status" value="1"/>
</dbReference>
<sequence length="532" mass="58148">MGGNGKHRWKISFHRSSSQSSKLDPKLPPKEFTCPISGSLMSDPVVVASGQTFERLAVQVCKDLGFSPKLEDGTRPDFSTVIPNLAIKTTILNWCDKSHTQHPRAPDYNSLQRHVRQAMAASGEQNEQGEDRIRVSEKELLNAVADNPPVIFSHAATELGPRVNHFNSGSSSEESVIIPPSPGTPLPLTIRPICLSSSSSSCEIEIENPSAPVTEEEERILKKLKSSEVFEQEEGVISLRKITRSKEEARVSFCTPRVLLPLRGLIASRYGVVQVNAVASLVNLSLEKQNKVKIVRSGFVPFLIDVLKGGLGESQEHAAGALFSLALDDDNKMAIGVLGALQPLMHALRAESERTRHDSALALYHLSLVQSNRVKLVKLGAVPTLLSMVVAGNLASRVLLILCNLAVSTEGRTAMLDANAVECLVGFLRENELDSEATRENCVAALYALSHRSLRFKGLAKDARVVEVLKEVEQTGTERAREKARKVLHMLRTVGDGDGDEGEEFFDSAGLMRNRYRVGAARNHNIVNTTTF</sequence>
<evidence type="ECO:0000256" key="2">
    <source>
        <dbReference type="ARBA" id="ARBA00003861"/>
    </source>
</evidence>
<evidence type="ECO:0000256" key="1">
    <source>
        <dbReference type="ARBA" id="ARBA00000900"/>
    </source>
</evidence>
<dbReference type="InterPro" id="IPR003613">
    <property type="entry name" value="Ubox_domain"/>
</dbReference>